<proteinExistence type="inferred from homology"/>
<evidence type="ECO:0000313" key="15">
    <source>
        <dbReference type="Proteomes" id="UP000447355"/>
    </source>
</evidence>
<keyword evidence="6 10" id="KW-0418">Kinase</keyword>
<dbReference type="PANTHER" id="PTHR21310:SF41">
    <property type="entry name" value="3'-PHOSPHOTRANSFERASE, PUTATIVE-RELATED"/>
    <property type="match status" value="1"/>
</dbReference>
<feature type="binding site" evidence="12">
    <location>
        <position position="194"/>
    </location>
    <ligand>
        <name>Mg(2+)</name>
        <dbReference type="ChEBI" id="CHEBI:18420"/>
    </ligand>
</feature>
<dbReference type="NCBIfam" id="NF033068">
    <property type="entry name" value="APH_3p"/>
    <property type="match status" value="1"/>
</dbReference>
<dbReference type="Gene3D" id="3.90.1200.10">
    <property type="match status" value="1"/>
</dbReference>
<dbReference type="GO" id="GO:0046872">
    <property type="term" value="F:metal ion binding"/>
    <property type="evidence" value="ECO:0007669"/>
    <property type="project" value="UniProtKB-KW"/>
</dbReference>
<feature type="active site" description="Proton acceptor" evidence="11">
    <location>
        <position position="189"/>
    </location>
</feature>
<dbReference type="GO" id="GO:0046677">
    <property type="term" value="P:response to antibiotic"/>
    <property type="evidence" value="ECO:0007669"/>
    <property type="project" value="UniProtKB-KW"/>
</dbReference>
<keyword evidence="5 10" id="KW-0547">Nucleotide-binding</keyword>
<dbReference type="Pfam" id="PF01636">
    <property type="entry name" value="APH"/>
    <property type="match status" value="1"/>
</dbReference>
<organism evidence="14 15">
    <name type="scientific">Duganella vulcania</name>
    <dbReference type="NCBI Taxonomy" id="2692166"/>
    <lineage>
        <taxon>Bacteria</taxon>
        <taxon>Pseudomonadati</taxon>
        <taxon>Pseudomonadota</taxon>
        <taxon>Betaproteobacteria</taxon>
        <taxon>Burkholderiales</taxon>
        <taxon>Oxalobacteraceae</taxon>
        <taxon>Telluria group</taxon>
        <taxon>Duganella</taxon>
    </lineage>
</organism>
<evidence type="ECO:0000256" key="5">
    <source>
        <dbReference type="ARBA" id="ARBA00022741"/>
    </source>
</evidence>
<comment type="caution">
    <text evidence="14">The sequence shown here is derived from an EMBL/GenBank/DDBJ whole genome shotgun (WGS) entry which is preliminary data.</text>
</comment>
<protein>
    <recommendedName>
        <fullName evidence="3">Aminoglycoside 3'-phosphotransferase</fullName>
        <ecNumber evidence="2">2.7.1.95</ecNumber>
    </recommendedName>
</protein>
<dbReference type="SUPFAM" id="SSF56112">
    <property type="entry name" value="Protein kinase-like (PK-like)"/>
    <property type="match status" value="1"/>
</dbReference>
<comment type="catalytic activity">
    <reaction evidence="9">
        <text>kanamycin A + ATP = kanamycin 3'-phosphate + ADP + H(+)</text>
        <dbReference type="Rhea" id="RHEA:24256"/>
        <dbReference type="ChEBI" id="CHEBI:15378"/>
        <dbReference type="ChEBI" id="CHEBI:30616"/>
        <dbReference type="ChEBI" id="CHEBI:57909"/>
        <dbReference type="ChEBI" id="CHEBI:58214"/>
        <dbReference type="ChEBI" id="CHEBI:456216"/>
        <dbReference type="EC" id="2.7.1.95"/>
    </reaction>
</comment>
<dbReference type="GO" id="GO:0008910">
    <property type="term" value="F:kanamycin kinase activity"/>
    <property type="evidence" value="ECO:0007669"/>
    <property type="project" value="UniProtKB-EC"/>
</dbReference>
<evidence type="ECO:0000256" key="11">
    <source>
        <dbReference type="PIRSR" id="PIRSR000706-1"/>
    </source>
</evidence>
<sequence length="262" mass="28937">MNEQSFLSLPPAVKSFIGDAPLQRDEVGESPCQVHRFQRGSDIFFLKTSPSIYAGTTYSVMREASVLDWLSGRLSVPEVVLAAQNGDGECMITRSVPGVPLSSLVAAGKPVTGLFREALRQVQSVPAADCPFDAGAAIRLRELEYLMREGLIDEDCDLEQWPGLSTPQNLLHHLRATTPAEDLVFSHGDLGDSNVFVDGGERLHFIDWGRGGKADRWLDIAFVHRNLLEDVSGRAAASFLKELDRHDAPAKRLFFEQLDELF</sequence>
<evidence type="ECO:0000259" key="13">
    <source>
        <dbReference type="Pfam" id="PF01636"/>
    </source>
</evidence>
<dbReference type="Gene3D" id="3.30.200.20">
    <property type="entry name" value="Phosphorylase Kinase, domain 1"/>
    <property type="match status" value="1"/>
</dbReference>
<keyword evidence="12" id="KW-0460">Magnesium</keyword>
<feature type="domain" description="Aminoglycoside phosphotransferase" evidence="13">
    <location>
        <begin position="46"/>
        <end position="244"/>
    </location>
</feature>
<keyword evidence="12" id="KW-0479">Metal-binding</keyword>
<dbReference type="InterPro" id="IPR002575">
    <property type="entry name" value="Aminoglycoside_PTrfase"/>
</dbReference>
<evidence type="ECO:0000256" key="7">
    <source>
        <dbReference type="ARBA" id="ARBA00022840"/>
    </source>
</evidence>
<name>A0A845GWV4_9BURK</name>
<gene>
    <name evidence="14" type="primary">aph(3')</name>
    <name evidence="14" type="ORF">GTP90_25125</name>
</gene>
<dbReference type="GO" id="GO:0005524">
    <property type="term" value="F:ATP binding"/>
    <property type="evidence" value="ECO:0007669"/>
    <property type="project" value="UniProtKB-KW"/>
</dbReference>
<reference evidence="14" key="1">
    <citation type="submission" date="2019-12" db="EMBL/GenBank/DDBJ databases">
        <title>Novel species isolated from a subtropical stream in China.</title>
        <authorList>
            <person name="Lu H."/>
        </authorList>
    </citation>
    <scope>NUCLEOTIDE SEQUENCE [LARGE SCALE GENOMIC DNA]</scope>
    <source>
        <strain evidence="14">FT81W</strain>
    </source>
</reference>
<dbReference type="InterPro" id="IPR051678">
    <property type="entry name" value="AGP_Transferase"/>
</dbReference>
<dbReference type="RefSeq" id="WP_161086097.1">
    <property type="nucleotide sequence ID" value="NZ_WWCX01000063.1"/>
</dbReference>
<dbReference type="InterPro" id="IPR024165">
    <property type="entry name" value="Kan/Strep_kinase"/>
</dbReference>
<evidence type="ECO:0000256" key="1">
    <source>
        <dbReference type="ARBA" id="ARBA00006219"/>
    </source>
</evidence>
<dbReference type="Proteomes" id="UP000447355">
    <property type="component" value="Unassembled WGS sequence"/>
</dbReference>
<evidence type="ECO:0000256" key="8">
    <source>
        <dbReference type="ARBA" id="ARBA00023251"/>
    </source>
</evidence>
<dbReference type="EMBL" id="WWCX01000063">
    <property type="protein sequence ID" value="MYM97137.1"/>
    <property type="molecule type" value="Genomic_DNA"/>
</dbReference>
<keyword evidence="4 10" id="KW-0808">Transferase</keyword>
<evidence type="ECO:0000256" key="4">
    <source>
        <dbReference type="ARBA" id="ARBA00022679"/>
    </source>
</evidence>
<accession>A0A845GWV4</accession>
<evidence type="ECO:0000313" key="14">
    <source>
        <dbReference type="EMBL" id="MYM97137.1"/>
    </source>
</evidence>
<comment type="similarity">
    <text evidence="1 10">Belongs to the aminoglycoside phosphotransferase family.</text>
</comment>
<evidence type="ECO:0000256" key="2">
    <source>
        <dbReference type="ARBA" id="ARBA00012193"/>
    </source>
</evidence>
<dbReference type="AlphaFoldDB" id="A0A845GWV4"/>
<feature type="binding site" evidence="12">
    <location>
        <position position="207"/>
    </location>
    <ligand>
        <name>Mg(2+)</name>
        <dbReference type="ChEBI" id="CHEBI:18420"/>
    </ligand>
</feature>
<evidence type="ECO:0000256" key="9">
    <source>
        <dbReference type="ARBA" id="ARBA00048925"/>
    </source>
</evidence>
<dbReference type="InterPro" id="IPR011009">
    <property type="entry name" value="Kinase-like_dom_sf"/>
</dbReference>
<dbReference type="EC" id="2.7.1.95" evidence="2"/>
<dbReference type="PANTHER" id="PTHR21310">
    <property type="entry name" value="AMINOGLYCOSIDE PHOSPHOTRANSFERASE-RELATED-RELATED"/>
    <property type="match status" value="1"/>
</dbReference>
<dbReference type="PIRSF" id="PIRSF000706">
    <property type="entry name" value="Kanamycin_kin"/>
    <property type="match status" value="1"/>
</dbReference>
<keyword evidence="7 10" id="KW-0067">ATP-binding</keyword>
<evidence type="ECO:0000256" key="6">
    <source>
        <dbReference type="ARBA" id="ARBA00022777"/>
    </source>
</evidence>
<evidence type="ECO:0000256" key="10">
    <source>
        <dbReference type="PIRNR" id="PIRNR000706"/>
    </source>
</evidence>
<keyword evidence="8 10" id="KW-0046">Antibiotic resistance</keyword>
<dbReference type="CDD" id="cd05150">
    <property type="entry name" value="APH"/>
    <property type="match status" value="1"/>
</dbReference>
<evidence type="ECO:0000256" key="12">
    <source>
        <dbReference type="PIRSR" id="PIRSR000706-2"/>
    </source>
</evidence>
<evidence type="ECO:0000256" key="3">
    <source>
        <dbReference type="ARBA" id="ARBA00017903"/>
    </source>
</evidence>